<dbReference type="Pfam" id="PF01266">
    <property type="entry name" value="DAO"/>
    <property type="match status" value="1"/>
</dbReference>
<dbReference type="InterPro" id="IPR012727">
    <property type="entry name" value="Gly_oxidase_ThiO"/>
</dbReference>
<dbReference type="Gene3D" id="3.50.50.60">
    <property type="entry name" value="FAD/NAD(P)-binding domain"/>
    <property type="match status" value="1"/>
</dbReference>
<evidence type="ECO:0000256" key="5">
    <source>
        <dbReference type="ARBA" id="ARBA00050018"/>
    </source>
</evidence>
<sequence length="384" mass="39597">MSMRVAVVGGGVIGSSIAWLAAAAGLDVRLIDPRPGSGASWVAGGMLAPITEAWPGEEALLELGSASLARWPAFAERLRAAAGRDPGLRTGGTVVAAVDAADRDELDRLAGYLGRLGREVRRLGPRELRELEPALSPSLRSGLSVPGDLAVDNRMLLAALRAASEAAGVVPVAAEARSVRSGAVELADGSAVACDVAVIAAGAWSAGLHPVLAHQVRPVKGEVLRLRARPSALPPPSRTVRGLVEGRPVYLVPRDGGGLVLGATQYEAGFDADVTVGGVRDLLHDAERLLPGVAEYALVECTAGFRPGSMDNLPLVGWLEPGVLVATGHHRNGMLLAPVTAESVLALLRGEPAPAEVSVAKPDRLVSGARCPAPDRRPRAARPV</sequence>
<protein>
    <recommendedName>
        <fullName evidence="5">glycine oxidase</fullName>
        <ecNumber evidence="5">1.4.3.19</ecNumber>
    </recommendedName>
</protein>
<dbReference type="GO" id="GO:0050660">
    <property type="term" value="F:flavin adenine dinucleotide binding"/>
    <property type="evidence" value="ECO:0007669"/>
    <property type="project" value="InterPro"/>
</dbReference>
<dbReference type="GO" id="GO:0005737">
    <property type="term" value="C:cytoplasm"/>
    <property type="evidence" value="ECO:0007669"/>
    <property type="project" value="TreeGrafter"/>
</dbReference>
<dbReference type="NCBIfam" id="TIGR02352">
    <property type="entry name" value="thiamin_ThiO"/>
    <property type="match status" value="1"/>
</dbReference>
<feature type="domain" description="FAD dependent oxidoreductase" evidence="6">
    <location>
        <begin position="4"/>
        <end position="343"/>
    </location>
</feature>
<name>A0A4D4J8F0_9PSEU</name>
<gene>
    <name evidence="7" type="primary">thiO</name>
    <name evidence="7" type="ORF">GTS_18800</name>
</gene>
<dbReference type="Gene3D" id="3.30.9.10">
    <property type="entry name" value="D-Amino Acid Oxidase, subunit A, domain 2"/>
    <property type="match status" value="1"/>
</dbReference>
<keyword evidence="2" id="KW-0784">Thiamine biosynthesis</keyword>
<dbReference type="InterPro" id="IPR036188">
    <property type="entry name" value="FAD/NAD-bd_sf"/>
</dbReference>
<dbReference type="GO" id="GO:0009228">
    <property type="term" value="P:thiamine biosynthetic process"/>
    <property type="evidence" value="ECO:0007669"/>
    <property type="project" value="UniProtKB-KW"/>
</dbReference>
<evidence type="ECO:0000259" key="6">
    <source>
        <dbReference type="Pfam" id="PF01266"/>
    </source>
</evidence>
<evidence type="ECO:0000256" key="3">
    <source>
        <dbReference type="ARBA" id="ARBA00023002"/>
    </source>
</evidence>
<dbReference type="AlphaFoldDB" id="A0A4D4J8F0"/>
<comment type="pathway">
    <text evidence="1">Cofactor biosynthesis; thiamine diphosphate biosynthesis.</text>
</comment>
<comment type="caution">
    <text evidence="7">The sequence shown here is derived from an EMBL/GenBank/DDBJ whole genome shotgun (WGS) entry which is preliminary data.</text>
</comment>
<dbReference type="InterPro" id="IPR006076">
    <property type="entry name" value="FAD-dep_OxRdtase"/>
</dbReference>
<dbReference type="EC" id="1.4.3.19" evidence="5"/>
<proteinExistence type="predicted"/>
<evidence type="ECO:0000256" key="4">
    <source>
        <dbReference type="ARBA" id="ARBA00049872"/>
    </source>
</evidence>
<dbReference type="UniPathway" id="UPA00060"/>
<reference evidence="8" key="1">
    <citation type="submission" date="2019-04" db="EMBL/GenBank/DDBJ databases">
        <title>Draft genome sequence of Pseudonocardiaceae bacterium SL3-2-4.</title>
        <authorList>
            <person name="Ningsih F."/>
            <person name="Yokota A."/>
            <person name="Sakai Y."/>
            <person name="Nanatani K."/>
            <person name="Yabe S."/>
            <person name="Oetari A."/>
            <person name="Sjamsuridzal W."/>
        </authorList>
    </citation>
    <scope>NUCLEOTIDE SEQUENCE [LARGE SCALE GENOMIC DNA]</scope>
    <source>
        <strain evidence="8">SL3-2-4</strain>
    </source>
</reference>
<keyword evidence="3" id="KW-0560">Oxidoreductase</keyword>
<dbReference type="SUPFAM" id="SSF54373">
    <property type="entry name" value="FAD-linked reductases, C-terminal domain"/>
    <property type="match status" value="1"/>
</dbReference>
<keyword evidence="8" id="KW-1185">Reference proteome</keyword>
<evidence type="ECO:0000256" key="2">
    <source>
        <dbReference type="ARBA" id="ARBA00022977"/>
    </source>
</evidence>
<comment type="catalytic activity">
    <reaction evidence="4">
        <text>glycine + O2 + H2O = glyoxylate + H2O2 + NH4(+)</text>
        <dbReference type="Rhea" id="RHEA:11532"/>
        <dbReference type="ChEBI" id="CHEBI:15377"/>
        <dbReference type="ChEBI" id="CHEBI:15379"/>
        <dbReference type="ChEBI" id="CHEBI:16240"/>
        <dbReference type="ChEBI" id="CHEBI:28938"/>
        <dbReference type="ChEBI" id="CHEBI:36655"/>
        <dbReference type="ChEBI" id="CHEBI:57305"/>
        <dbReference type="EC" id="1.4.3.19"/>
    </reaction>
</comment>
<dbReference type="GO" id="GO:0043799">
    <property type="term" value="F:glycine oxidase activity"/>
    <property type="evidence" value="ECO:0007669"/>
    <property type="project" value="UniProtKB-EC"/>
</dbReference>
<dbReference type="SUPFAM" id="SSF51905">
    <property type="entry name" value="FAD/NAD(P)-binding domain"/>
    <property type="match status" value="1"/>
</dbReference>
<evidence type="ECO:0000313" key="7">
    <source>
        <dbReference type="EMBL" id="GDY30247.1"/>
    </source>
</evidence>
<dbReference type="GO" id="GO:0009229">
    <property type="term" value="P:thiamine diphosphate biosynthetic process"/>
    <property type="evidence" value="ECO:0007669"/>
    <property type="project" value="UniProtKB-UniPathway"/>
</dbReference>
<dbReference type="PANTHER" id="PTHR13847">
    <property type="entry name" value="SARCOSINE DEHYDROGENASE-RELATED"/>
    <property type="match status" value="1"/>
</dbReference>
<dbReference type="PANTHER" id="PTHR13847:SF289">
    <property type="entry name" value="GLYCINE OXIDASE"/>
    <property type="match status" value="1"/>
</dbReference>
<accession>A0A4D4J8F0</accession>
<dbReference type="EMBL" id="BJFL01000006">
    <property type="protein sequence ID" value="GDY30247.1"/>
    <property type="molecule type" value="Genomic_DNA"/>
</dbReference>
<organism evidence="7 8">
    <name type="scientific">Gandjariella thermophila</name>
    <dbReference type="NCBI Taxonomy" id="1931992"/>
    <lineage>
        <taxon>Bacteria</taxon>
        <taxon>Bacillati</taxon>
        <taxon>Actinomycetota</taxon>
        <taxon>Actinomycetes</taxon>
        <taxon>Pseudonocardiales</taxon>
        <taxon>Pseudonocardiaceae</taxon>
        <taxon>Gandjariella</taxon>
    </lineage>
</organism>
<evidence type="ECO:0000256" key="1">
    <source>
        <dbReference type="ARBA" id="ARBA00004948"/>
    </source>
</evidence>
<dbReference type="Proteomes" id="UP000298860">
    <property type="component" value="Unassembled WGS sequence"/>
</dbReference>
<evidence type="ECO:0000313" key="8">
    <source>
        <dbReference type="Proteomes" id="UP000298860"/>
    </source>
</evidence>